<dbReference type="PROSITE" id="PS51272">
    <property type="entry name" value="SLH"/>
    <property type="match status" value="3"/>
</dbReference>
<evidence type="ECO:0000313" key="4">
    <source>
        <dbReference type="Proteomes" id="UP001589776"/>
    </source>
</evidence>
<feature type="signal peptide" evidence="1">
    <location>
        <begin position="1"/>
        <end position="27"/>
    </location>
</feature>
<dbReference type="RefSeq" id="WP_377469929.1">
    <property type="nucleotide sequence ID" value="NZ_JBHLWN010000031.1"/>
</dbReference>
<feature type="chain" id="PRO_5046319458" evidence="1">
    <location>
        <begin position="28"/>
        <end position="419"/>
    </location>
</feature>
<accession>A0ABV6DJA0</accession>
<proteinExistence type="predicted"/>
<dbReference type="EMBL" id="JBHLWN010000031">
    <property type="protein sequence ID" value="MFC0212725.1"/>
    <property type="molecule type" value="Genomic_DNA"/>
</dbReference>
<feature type="domain" description="SLH" evidence="2">
    <location>
        <begin position="76"/>
        <end position="140"/>
    </location>
</feature>
<organism evidence="3 4">
    <name type="scientific">Paenibacillus chartarius</name>
    <dbReference type="NCBI Taxonomy" id="747481"/>
    <lineage>
        <taxon>Bacteria</taxon>
        <taxon>Bacillati</taxon>
        <taxon>Bacillota</taxon>
        <taxon>Bacilli</taxon>
        <taxon>Bacillales</taxon>
        <taxon>Paenibacillaceae</taxon>
        <taxon>Paenibacillus</taxon>
    </lineage>
</organism>
<dbReference type="InterPro" id="IPR051465">
    <property type="entry name" value="Cell_Envelope_Struct_Comp"/>
</dbReference>
<dbReference type="PANTHER" id="PTHR43308">
    <property type="entry name" value="OUTER MEMBRANE PROTEIN ALPHA-RELATED"/>
    <property type="match status" value="1"/>
</dbReference>
<evidence type="ECO:0000259" key="2">
    <source>
        <dbReference type="PROSITE" id="PS51272"/>
    </source>
</evidence>
<comment type="caution">
    <text evidence="3">The sequence shown here is derived from an EMBL/GenBank/DDBJ whole genome shotgun (WGS) entry which is preliminary data.</text>
</comment>
<feature type="domain" description="SLH" evidence="2">
    <location>
        <begin position="210"/>
        <end position="273"/>
    </location>
</feature>
<reference evidence="3 4" key="1">
    <citation type="submission" date="2024-09" db="EMBL/GenBank/DDBJ databases">
        <authorList>
            <person name="Sun Q."/>
            <person name="Mori K."/>
        </authorList>
    </citation>
    <scope>NUCLEOTIDE SEQUENCE [LARGE SCALE GENOMIC DNA]</scope>
    <source>
        <strain evidence="3 4">CCM 7759</strain>
    </source>
</reference>
<name>A0ABV6DJA0_9BACL</name>
<keyword evidence="4" id="KW-1185">Reference proteome</keyword>
<dbReference type="InterPro" id="IPR001119">
    <property type="entry name" value="SLH_dom"/>
</dbReference>
<protein>
    <submittedName>
        <fullName evidence="3">S-layer homology domain-containing protein</fullName>
    </submittedName>
</protein>
<dbReference type="PANTHER" id="PTHR43308:SF1">
    <property type="entry name" value="OUTER MEMBRANE PROTEIN ALPHA"/>
    <property type="match status" value="1"/>
</dbReference>
<keyword evidence="1" id="KW-0732">Signal</keyword>
<gene>
    <name evidence="3" type="ORF">ACFFK0_09635</name>
</gene>
<evidence type="ECO:0000313" key="3">
    <source>
        <dbReference type="EMBL" id="MFC0212725.1"/>
    </source>
</evidence>
<evidence type="ECO:0000256" key="1">
    <source>
        <dbReference type="SAM" id="SignalP"/>
    </source>
</evidence>
<dbReference type="Proteomes" id="UP001589776">
    <property type="component" value="Unassembled WGS sequence"/>
</dbReference>
<feature type="domain" description="SLH" evidence="2">
    <location>
        <begin position="145"/>
        <end position="207"/>
    </location>
</feature>
<sequence length="419" mass="44793">MNPIMRKLVVSSTALALLLGSGTAALAKNGKGNDDDHKFGRSKQQYEAFLKQVQAQAKAQAQAQVRAKGSNGLEIKLTFNDMKSGDAMWALRYIASLASKQIFEGYEDGTFKPYNNVSRIEAIAAAVRLMGLREQAESPAEMQTKLNFKDANEIPAWAVGYVAVAVENNLFAESEAVVQANKPADRLWATTLLVKALKLDAEAQAKMNTQLTFKDADKIPAGSVGYVALAVERGLIDGFEDNTFRPNVPVTRAQIAALLDRTGSQLPGANDDAATGTVSAAVYNNLLTLTNNGETLSYALNANTFVFRGGQQVAASELQVGDQVRVRTVNGIVVYVEVVQRSEVSPSFTVDGTLSYYNINNDGDISQIVIVQDVNGTVTTSVYNVSADATISGDASKLVAGQAVQLQGKDNLVSTIVVK</sequence>
<dbReference type="Pfam" id="PF00395">
    <property type="entry name" value="SLH"/>
    <property type="match status" value="3"/>
</dbReference>